<dbReference type="AlphaFoldDB" id="A0A840Q597"/>
<comment type="function">
    <text evidence="5">May be involved in the formation or repair of [Fe-S] clusters present in iron-sulfur proteins.</text>
</comment>
<dbReference type="Pfam" id="PF00355">
    <property type="entry name" value="Rieske"/>
    <property type="match status" value="1"/>
</dbReference>
<dbReference type="GO" id="GO:0016705">
    <property type="term" value="F:oxidoreductase activity, acting on paired donors, with incorporation or reduction of molecular oxygen"/>
    <property type="evidence" value="ECO:0007669"/>
    <property type="project" value="UniProtKB-ARBA"/>
</dbReference>
<evidence type="ECO:0000313" key="7">
    <source>
        <dbReference type="EMBL" id="MBB5150146.1"/>
    </source>
</evidence>
<dbReference type="InterPro" id="IPR001075">
    <property type="entry name" value="NIF_FeS_clus_asmbl_NifU_C"/>
</dbReference>
<evidence type="ECO:0000259" key="6">
    <source>
        <dbReference type="PROSITE" id="PS51296"/>
    </source>
</evidence>
<feature type="domain" description="Rieske" evidence="6">
    <location>
        <begin position="186"/>
        <end position="283"/>
    </location>
</feature>
<dbReference type="GO" id="GO:0004497">
    <property type="term" value="F:monooxygenase activity"/>
    <property type="evidence" value="ECO:0007669"/>
    <property type="project" value="UniProtKB-ARBA"/>
</dbReference>
<dbReference type="Gene3D" id="3.30.300.130">
    <property type="entry name" value="Fe-S cluster assembly (FSCA)"/>
    <property type="match status" value="1"/>
</dbReference>
<dbReference type="Gene3D" id="2.102.10.10">
    <property type="entry name" value="Rieske [2Fe-2S] iron-sulphur domain"/>
    <property type="match status" value="1"/>
</dbReference>
<dbReference type="EMBL" id="JACHGZ010000039">
    <property type="protein sequence ID" value="MBB5150146.1"/>
    <property type="molecule type" value="Genomic_DNA"/>
</dbReference>
<dbReference type="InterPro" id="IPR036922">
    <property type="entry name" value="Rieske_2Fe-2S_sf"/>
</dbReference>
<dbReference type="PROSITE" id="PS51296">
    <property type="entry name" value="RIESKE"/>
    <property type="match status" value="1"/>
</dbReference>
<dbReference type="CDD" id="cd03467">
    <property type="entry name" value="Rieske"/>
    <property type="match status" value="1"/>
</dbReference>
<proteinExistence type="predicted"/>
<dbReference type="InterPro" id="IPR017941">
    <property type="entry name" value="Rieske_2Fe-2S"/>
</dbReference>
<keyword evidence="4" id="KW-0411">Iron-sulfur</keyword>
<sequence length="301" mass="34556">MKTPSRSVEDLTGRIDQILREIRDMDFTDYQLKKIMELKKAIEAFHEDALRKLVKIVRSTDEGKRLMMEAIEDPSVYTMLLLHGIIKQNLYTKVAAVMEEIRPYLNSHGGNIELEKIEDNVVYVRMQGACSGCSLSAVTLKSGVEEVIKTRVPEIERVEMVNELSPGFMPFHQQVDERSLLESGWREGPNIKELQENKPYYITIDGIDVLLIIIDNKVMAYRNRCPHKGTPFTQEAVEQEGNMFLIGHDETFRFDLTNGECITVPYIQLEPFPVRIENQKVWIRTGNGGIVDVLSDSRKNH</sequence>
<comment type="caution">
    <text evidence="7">The sequence shown here is derived from an EMBL/GenBank/DDBJ whole genome shotgun (WGS) entry which is preliminary data.</text>
</comment>
<keyword evidence="8" id="KW-1185">Reference proteome</keyword>
<dbReference type="GO" id="GO:0005506">
    <property type="term" value="F:iron ion binding"/>
    <property type="evidence" value="ECO:0007669"/>
    <property type="project" value="InterPro"/>
</dbReference>
<evidence type="ECO:0000256" key="2">
    <source>
        <dbReference type="ARBA" id="ARBA00022723"/>
    </source>
</evidence>
<keyword evidence="3" id="KW-0408">Iron</keyword>
<keyword evidence="1" id="KW-0001">2Fe-2S</keyword>
<protein>
    <submittedName>
        <fullName evidence="7">Fe-S cluster biogenesis protein NfuA/nitrite reductase/ring-hydroxylating ferredoxin subunit</fullName>
    </submittedName>
</protein>
<accession>A0A840Q597</accession>
<dbReference type="SUPFAM" id="SSF50022">
    <property type="entry name" value="ISP domain"/>
    <property type="match status" value="1"/>
</dbReference>
<dbReference type="InterPro" id="IPR034904">
    <property type="entry name" value="FSCA_dom_sf"/>
</dbReference>
<organism evidence="7 8">
    <name type="scientific">Ureibacillus thermosphaericus</name>
    <dbReference type="NCBI Taxonomy" id="51173"/>
    <lineage>
        <taxon>Bacteria</taxon>
        <taxon>Bacillati</taxon>
        <taxon>Bacillota</taxon>
        <taxon>Bacilli</taxon>
        <taxon>Bacillales</taxon>
        <taxon>Caryophanaceae</taxon>
        <taxon>Ureibacillus</taxon>
    </lineage>
</organism>
<reference evidence="7 8" key="1">
    <citation type="submission" date="2020-08" db="EMBL/GenBank/DDBJ databases">
        <title>Genomic Encyclopedia of Type Strains, Phase IV (KMG-IV): sequencing the most valuable type-strain genomes for metagenomic binning, comparative biology and taxonomic classification.</title>
        <authorList>
            <person name="Goeker M."/>
        </authorList>
    </citation>
    <scope>NUCLEOTIDE SEQUENCE [LARGE SCALE GENOMIC DNA]</scope>
    <source>
        <strain evidence="7 8">DSM 10633</strain>
    </source>
</reference>
<evidence type="ECO:0000256" key="5">
    <source>
        <dbReference type="ARBA" id="ARBA00049958"/>
    </source>
</evidence>
<dbReference type="Pfam" id="PF01106">
    <property type="entry name" value="NifU"/>
    <property type="match status" value="1"/>
</dbReference>
<evidence type="ECO:0000256" key="3">
    <source>
        <dbReference type="ARBA" id="ARBA00023004"/>
    </source>
</evidence>
<dbReference type="SUPFAM" id="SSF117916">
    <property type="entry name" value="Fe-S cluster assembly (FSCA) domain-like"/>
    <property type="match status" value="1"/>
</dbReference>
<evidence type="ECO:0000256" key="4">
    <source>
        <dbReference type="ARBA" id="ARBA00023014"/>
    </source>
</evidence>
<dbReference type="RefSeq" id="WP_232019893.1">
    <property type="nucleotide sequence ID" value="NZ_AP018335.1"/>
</dbReference>
<dbReference type="PANTHER" id="PTHR11178">
    <property type="entry name" value="IRON-SULFUR CLUSTER SCAFFOLD PROTEIN NFU-RELATED"/>
    <property type="match status" value="1"/>
</dbReference>
<dbReference type="GO" id="GO:0051537">
    <property type="term" value="F:2 iron, 2 sulfur cluster binding"/>
    <property type="evidence" value="ECO:0007669"/>
    <property type="project" value="UniProtKB-KW"/>
</dbReference>
<evidence type="ECO:0000313" key="8">
    <source>
        <dbReference type="Proteomes" id="UP000557217"/>
    </source>
</evidence>
<evidence type="ECO:0000256" key="1">
    <source>
        <dbReference type="ARBA" id="ARBA00022714"/>
    </source>
</evidence>
<keyword evidence="2" id="KW-0479">Metal-binding</keyword>
<dbReference type="Proteomes" id="UP000557217">
    <property type="component" value="Unassembled WGS sequence"/>
</dbReference>
<dbReference type="GO" id="GO:0016226">
    <property type="term" value="P:iron-sulfur cluster assembly"/>
    <property type="evidence" value="ECO:0007669"/>
    <property type="project" value="InterPro"/>
</dbReference>
<name>A0A840Q597_URETH</name>
<gene>
    <name evidence="7" type="ORF">HNR36_002546</name>
</gene>